<accession>A0A382RP67</accession>
<dbReference type="AlphaFoldDB" id="A0A382RP67"/>
<protein>
    <submittedName>
        <fullName evidence="1">Uncharacterized protein</fullName>
    </submittedName>
</protein>
<sequence length="240" mass="28321">MAAKTKRRFRIDVGAYGGELVVGTVDEEFVKHFVNESEGDLIDHLHSLEWDEDVNKDLPKPFEDFYCWNETDDIEHCNGPYSDTEWYWTEVSADESDDWNYDVDGKEFKPWHLYDRETYHDDNDEAKEKHKVTPVLVYHTGEKGGFGSWFVETKGEDFDPLQVSYSTVATNVAEIVEDVWYSKEQLDHNMDWCDTRGKGDDVKVGWMNVDWHDTLDKIDMNEMWEGFEDSLEWRTENNEN</sequence>
<gene>
    <name evidence="1" type="ORF">METZ01_LOCUS351916</name>
</gene>
<organism evidence="1">
    <name type="scientific">marine metagenome</name>
    <dbReference type="NCBI Taxonomy" id="408172"/>
    <lineage>
        <taxon>unclassified sequences</taxon>
        <taxon>metagenomes</taxon>
        <taxon>ecological metagenomes</taxon>
    </lineage>
</organism>
<name>A0A382RP67_9ZZZZ</name>
<evidence type="ECO:0000313" key="1">
    <source>
        <dbReference type="EMBL" id="SVC99062.1"/>
    </source>
</evidence>
<proteinExistence type="predicted"/>
<dbReference type="EMBL" id="UINC01122936">
    <property type="protein sequence ID" value="SVC99062.1"/>
    <property type="molecule type" value="Genomic_DNA"/>
</dbReference>
<reference evidence="1" key="1">
    <citation type="submission" date="2018-05" db="EMBL/GenBank/DDBJ databases">
        <authorList>
            <person name="Lanie J.A."/>
            <person name="Ng W.-L."/>
            <person name="Kazmierczak K.M."/>
            <person name="Andrzejewski T.M."/>
            <person name="Davidsen T.M."/>
            <person name="Wayne K.J."/>
            <person name="Tettelin H."/>
            <person name="Glass J.I."/>
            <person name="Rusch D."/>
            <person name="Podicherti R."/>
            <person name="Tsui H.-C.T."/>
            <person name="Winkler M.E."/>
        </authorList>
    </citation>
    <scope>NUCLEOTIDE SEQUENCE</scope>
</reference>